<dbReference type="GO" id="GO:0043115">
    <property type="term" value="F:precorrin-2 dehydrogenase activity"/>
    <property type="evidence" value="ECO:0007669"/>
    <property type="project" value="UniProtKB-EC"/>
</dbReference>
<dbReference type="Proteomes" id="UP000553776">
    <property type="component" value="Unassembled WGS sequence"/>
</dbReference>
<dbReference type="RefSeq" id="WP_185136367.1">
    <property type="nucleotide sequence ID" value="NZ_BORM01000009.1"/>
</dbReference>
<dbReference type="PANTHER" id="PTHR35330:SF1">
    <property type="entry name" value="SIROHEME BIOSYNTHESIS PROTEIN MET8"/>
    <property type="match status" value="1"/>
</dbReference>
<dbReference type="InterPro" id="IPR028161">
    <property type="entry name" value="Met8-like"/>
</dbReference>
<evidence type="ECO:0000256" key="4">
    <source>
        <dbReference type="ARBA" id="ARBA00023027"/>
    </source>
</evidence>
<sequence>MPGGYPVLFHVEGRRCVIAGGGAVAERKAAGLLEAGADVLVVAPGLSLRLREWAEQGTIRAEAREVRASDLDGAALAFAATDRPDVNRWFASEARSRGIPANVADDGEAGDFVTPAVVRRGDFVLAVSASGAGPALSARVARELAERYGPEYAELTAILRKVREAVKAGVPDPAERRRLLGAAATDEAIRLWLSAPPAGEEPERLLRELRKLADSSQL</sequence>
<evidence type="ECO:0000256" key="1">
    <source>
        <dbReference type="ARBA" id="ARBA00005010"/>
    </source>
</evidence>
<dbReference type="UniPathway" id="UPA00262">
    <property type="reaction ID" value="UER00222"/>
</dbReference>
<dbReference type="Gene3D" id="1.10.8.610">
    <property type="entry name" value="SirC, precorrin-2 dehydrogenase, C-terminal helical domain-like"/>
    <property type="match status" value="1"/>
</dbReference>
<evidence type="ECO:0000256" key="6">
    <source>
        <dbReference type="ARBA" id="ARBA00047561"/>
    </source>
</evidence>
<dbReference type="InterPro" id="IPR006367">
    <property type="entry name" value="Sirohaem_synthase_N"/>
</dbReference>
<dbReference type="EC" id="1.3.1.76" evidence="2"/>
<dbReference type="SUPFAM" id="SSF51735">
    <property type="entry name" value="NAD(P)-binding Rossmann-fold domains"/>
    <property type="match status" value="1"/>
</dbReference>
<dbReference type="AlphaFoldDB" id="A0A841TXQ5"/>
<dbReference type="Pfam" id="PF13241">
    <property type="entry name" value="NAD_binding_7"/>
    <property type="match status" value="1"/>
</dbReference>
<evidence type="ECO:0000256" key="2">
    <source>
        <dbReference type="ARBA" id="ARBA00012400"/>
    </source>
</evidence>
<proteinExistence type="predicted"/>
<evidence type="ECO:0000256" key="5">
    <source>
        <dbReference type="ARBA" id="ARBA00023244"/>
    </source>
</evidence>
<gene>
    <name evidence="7" type="ORF">H7B90_13285</name>
</gene>
<dbReference type="EMBL" id="JACJVR010000052">
    <property type="protein sequence ID" value="MBB6692379.1"/>
    <property type="molecule type" value="Genomic_DNA"/>
</dbReference>
<evidence type="ECO:0000313" key="7">
    <source>
        <dbReference type="EMBL" id="MBB6692379.1"/>
    </source>
</evidence>
<organism evidence="7 8">
    <name type="scientific">Cohnella xylanilytica</name>
    <dbReference type="NCBI Taxonomy" id="557555"/>
    <lineage>
        <taxon>Bacteria</taxon>
        <taxon>Bacillati</taxon>
        <taxon>Bacillota</taxon>
        <taxon>Bacilli</taxon>
        <taxon>Bacillales</taxon>
        <taxon>Paenibacillaceae</taxon>
        <taxon>Cohnella</taxon>
    </lineage>
</organism>
<dbReference type="PANTHER" id="PTHR35330">
    <property type="entry name" value="SIROHEME BIOSYNTHESIS PROTEIN MET8"/>
    <property type="match status" value="1"/>
</dbReference>
<dbReference type="GO" id="GO:0004325">
    <property type="term" value="F:ferrochelatase activity"/>
    <property type="evidence" value="ECO:0007669"/>
    <property type="project" value="InterPro"/>
</dbReference>
<dbReference type="InterPro" id="IPR042518">
    <property type="entry name" value="SirC_C"/>
</dbReference>
<keyword evidence="3" id="KW-0560">Oxidoreductase</keyword>
<protein>
    <recommendedName>
        <fullName evidence="2">precorrin-2 dehydrogenase</fullName>
        <ecNumber evidence="2">1.3.1.76</ecNumber>
    </recommendedName>
</protein>
<comment type="catalytic activity">
    <reaction evidence="6">
        <text>precorrin-2 + NAD(+) = sirohydrochlorin + NADH + 2 H(+)</text>
        <dbReference type="Rhea" id="RHEA:15613"/>
        <dbReference type="ChEBI" id="CHEBI:15378"/>
        <dbReference type="ChEBI" id="CHEBI:57540"/>
        <dbReference type="ChEBI" id="CHEBI:57945"/>
        <dbReference type="ChEBI" id="CHEBI:58351"/>
        <dbReference type="ChEBI" id="CHEBI:58827"/>
        <dbReference type="EC" id="1.3.1.76"/>
    </reaction>
</comment>
<keyword evidence="8" id="KW-1185">Reference proteome</keyword>
<name>A0A841TXQ5_9BACL</name>
<dbReference type="NCBIfam" id="TIGR01470">
    <property type="entry name" value="cysG_Nterm"/>
    <property type="match status" value="1"/>
</dbReference>
<reference evidence="7 8" key="1">
    <citation type="submission" date="2020-08" db="EMBL/GenBank/DDBJ databases">
        <title>Cohnella phylogeny.</title>
        <authorList>
            <person name="Dunlap C."/>
        </authorList>
    </citation>
    <scope>NUCLEOTIDE SEQUENCE [LARGE SCALE GENOMIC DNA]</scope>
    <source>
        <strain evidence="7 8">DSM 25239</strain>
    </source>
</reference>
<comment type="caution">
    <text evidence="7">The sequence shown here is derived from an EMBL/GenBank/DDBJ whole genome shotgun (WGS) entry which is preliminary data.</text>
</comment>
<dbReference type="InterPro" id="IPR036291">
    <property type="entry name" value="NAD(P)-bd_dom_sf"/>
</dbReference>
<evidence type="ECO:0000256" key="3">
    <source>
        <dbReference type="ARBA" id="ARBA00023002"/>
    </source>
</evidence>
<keyword evidence="5" id="KW-0627">Porphyrin biosynthesis</keyword>
<evidence type="ECO:0000313" key="8">
    <source>
        <dbReference type="Proteomes" id="UP000553776"/>
    </source>
</evidence>
<dbReference type="Gene3D" id="3.40.50.720">
    <property type="entry name" value="NAD(P)-binding Rossmann-like Domain"/>
    <property type="match status" value="1"/>
</dbReference>
<dbReference type="GO" id="GO:0019354">
    <property type="term" value="P:siroheme biosynthetic process"/>
    <property type="evidence" value="ECO:0007669"/>
    <property type="project" value="UniProtKB-UniPathway"/>
</dbReference>
<comment type="pathway">
    <text evidence="1">Porphyrin-containing compound metabolism; siroheme biosynthesis; sirohydrochlorin from precorrin-2: step 1/1.</text>
</comment>
<accession>A0A841TXQ5</accession>
<dbReference type="SUPFAM" id="SSF75615">
    <property type="entry name" value="Siroheme synthase middle domains-like"/>
    <property type="match status" value="1"/>
</dbReference>
<keyword evidence="4" id="KW-0520">NAD</keyword>